<dbReference type="InterPro" id="IPR009909">
    <property type="entry name" value="Nmi/IFP35_dom"/>
</dbReference>
<dbReference type="Proteomes" id="UP000261520">
    <property type="component" value="Unplaced"/>
</dbReference>
<evidence type="ECO:0000313" key="2">
    <source>
        <dbReference type="Ensembl" id="ENSPMGP00000008181.1"/>
    </source>
</evidence>
<reference evidence="2" key="2">
    <citation type="submission" date="2025-09" db="UniProtKB">
        <authorList>
            <consortium name="Ensembl"/>
        </authorList>
    </citation>
    <scope>IDENTIFICATION</scope>
</reference>
<dbReference type="Gene3D" id="3.30.70.330">
    <property type="match status" value="1"/>
</dbReference>
<dbReference type="PANTHER" id="PTHR15225:SF1">
    <property type="entry name" value="INTERFERON-INDUCED 35 KDA PROTEIN"/>
    <property type="match status" value="1"/>
</dbReference>
<dbReference type="GO" id="GO:0005634">
    <property type="term" value="C:nucleus"/>
    <property type="evidence" value="ECO:0007669"/>
    <property type="project" value="TreeGrafter"/>
</dbReference>
<organism evidence="2 3">
    <name type="scientific">Periophthalmus magnuspinnatus</name>
    <dbReference type="NCBI Taxonomy" id="409849"/>
    <lineage>
        <taxon>Eukaryota</taxon>
        <taxon>Metazoa</taxon>
        <taxon>Chordata</taxon>
        <taxon>Craniata</taxon>
        <taxon>Vertebrata</taxon>
        <taxon>Euteleostomi</taxon>
        <taxon>Actinopterygii</taxon>
        <taxon>Neopterygii</taxon>
        <taxon>Teleostei</taxon>
        <taxon>Neoteleostei</taxon>
        <taxon>Acanthomorphata</taxon>
        <taxon>Gobiaria</taxon>
        <taxon>Gobiiformes</taxon>
        <taxon>Gobioidei</taxon>
        <taxon>Gobiidae</taxon>
        <taxon>Oxudercinae</taxon>
        <taxon>Periophthalmus</taxon>
    </lineage>
</organism>
<dbReference type="PANTHER" id="PTHR15225">
    <property type="entry name" value="INTERFERON-INDUCED PROTEIN 35/NMI N-MYC/STAT INTERACTING PROTEIN"/>
    <property type="match status" value="1"/>
</dbReference>
<evidence type="ECO:0000313" key="3">
    <source>
        <dbReference type="Proteomes" id="UP000261520"/>
    </source>
</evidence>
<dbReference type="STRING" id="409849.ENSPMGP00000008181"/>
<dbReference type="Ensembl" id="ENSPMGT00000008705.1">
    <property type="protein sequence ID" value="ENSPMGP00000008181.1"/>
    <property type="gene ID" value="ENSPMGG00000006775.1"/>
</dbReference>
<accession>A0A3B3ZV66</accession>
<dbReference type="Pfam" id="PF07292">
    <property type="entry name" value="NID"/>
    <property type="match status" value="2"/>
</dbReference>
<feature type="domain" description="NID" evidence="1">
    <location>
        <begin position="154"/>
        <end position="193"/>
    </location>
</feature>
<dbReference type="InterPro" id="IPR012677">
    <property type="entry name" value="Nucleotide-bd_a/b_plait_sf"/>
</dbReference>
<keyword evidence="3" id="KW-1185">Reference proteome</keyword>
<proteinExistence type="predicted"/>
<dbReference type="AlphaFoldDB" id="A0A3B3ZV66"/>
<name>A0A3B3ZV66_9GOBI</name>
<feature type="domain" description="NID" evidence="1">
    <location>
        <begin position="204"/>
        <end position="292"/>
    </location>
</feature>
<evidence type="ECO:0000259" key="1">
    <source>
        <dbReference type="Pfam" id="PF07292"/>
    </source>
</evidence>
<reference evidence="2" key="1">
    <citation type="submission" date="2025-08" db="UniProtKB">
        <authorList>
            <consortium name="Ensembl"/>
        </authorList>
    </citation>
    <scope>IDENTIFICATION</scope>
</reference>
<sequence>FQDKLSQLEQEQKDLDQSIRETQNLTQQFRVRTQNLQQDLDLDQIRTKDQEAQDQVWTHYVSDALPVCPCVSDALPLCQMPSLCVSVSPERSVVFCGHTERPGKGPLFNMEPLVEYPMEGGTAFIIFEEEEGQSCSDVTLMSLVVHLSLLSDPAQVCPRRILVSCLPQMDKARLEDKLYIHFSQAKNGGGAVDEWHVQEESGTAVITFMQDNIAKGLTDVEFHDVKLSEGTNRVRVTPFINGNVTDLQTRFKLCQRTVLLTGIPDIADPETLQDLLEIHFQKKTSGGGEIEAILYCPVGQTRTALFHTPQKDK</sequence>
<protein>
    <recommendedName>
        <fullName evidence="1">NID domain-containing protein</fullName>
    </recommendedName>
</protein>